<feature type="domain" description="FimV N-terminal" evidence="4">
    <location>
        <begin position="34"/>
        <end position="140"/>
    </location>
</feature>
<gene>
    <name evidence="5" type="ORF">H7993_06690</name>
</gene>
<dbReference type="Pfam" id="PF25800">
    <property type="entry name" value="FimV_N"/>
    <property type="match status" value="1"/>
</dbReference>
<proteinExistence type="predicted"/>
<dbReference type="InterPro" id="IPR020011">
    <property type="entry name" value="FimV_C"/>
</dbReference>
<keyword evidence="6" id="KW-1185">Reference proteome</keyword>
<dbReference type="NCBIfam" id="TIGR03504">
    <property type="entry name" value="FimV_Cterm"/>
    <property type="match status" value="1"/>
</dbReference>
<dbReference type="Gene3D" id="1.20.58.2200">
    <property type="match status" value="1"/>
</dbReference>
<keyword evidence="3" id="KW-0812">Transmembrane</keyword>
<accession>A0A7X1G438</accession>
<feature type="region of interest" description="Disordered" evidence="2">
    <location>
        <begin position="143"/>
        <end position="193"/>
    </location>
</feature>
<dbReference type="AlphaFoldDB" id="A0A7X1G438"/>
<dbReference type="Proteomes" id="UP000546173">
    <property type="component" value="Unassembled WGS sequence"/>
</dbReference>
<feature type="compositionally biased region" description="Low complexity" evidence="2">
    <location>
        <begin position="155"/>
        <end position="193"/>
    </location>
</feature>
<dbReference type="RefSeq" id="WP_185793859.1">
    <property type="nucleotide sequence ID" value="NZ_JACMYH010000001.1"/>
</dbReference>
<protein>
    <recommendedName>
        <fullName evidence="4">FimV N-terminal domain-containing protein</fullName>
    </recommendedName>
</protein>
<dbReference type="EMBL" id="JACMYH010000001">
    <property type="protein sequence ID" value="MBC2678078.1"/>
    <property type="molecule type" value="Genomic_DNA"/>
</dbReference>
<feature type="compositionally biased region" description="Low complexity" evidence="2">
    <location>
        <begin position="251"/>
        <end position="264"/>
    </location>
</feature>
<dbReference type="InterPro" id="IPR038440">
    <property type="entry name" value="FimV_C_sf"/>
</dbReference>
<name>A0A7X1G438_9PSED</name>
<keyword evidence="3" id="KW-0472">Membrane</keyword>
<evidence type="ECO:0000256" key="2">
    <source>
        <dbReference type="SAM" id="MobiDB-lite"/>
    </source>
</evidence>
<feature type="transmembrane region" description="Helical" evidence="3">
    <location>
        <begin position="301"/>
        <end position="322"/>
    </location>
</feature>
<dbReference type="InterPro" id="IPR057840">
    <property type="entry name" value="FimV_N"/>
</dbReference>
<keyword evidence="3" id="KW-1133">Transmembrane helix</keyword>
<organism evidence="5 6">
    <name type="scientific">Pseudomonas baltica</name>
    <dbReference type="NCBI Taxonomy" id="2762576"/>
    <lineage>
        <taxon>Bacteria</taxon>
        <taxon>Pseudomonadati</taxon>
        <taxon>Pseudomonadota</taxon>
        <taxon>Gammaproteobacteria</taxon>
        <taxon>Pseudomonadales</taxon>
        <taxon>Pseudomonadaceae</taxon>
        <taxon>Pseudomonas</taxon>
    </lineage>
</organism>
<evidence type="ECO:0000256" key="1">
    <source>
        <dbReference type="SAM" id="Coils"/>
    </source>
</evidence>
<feature type="coiled-coil region" evidence="1">
    <location>
        <begin position="199"/>
        <end position="240"/>
    </location>
</feature>
<evidence type="ECO:0000256" key="3">
    <source>
        <dbReference type="SAM" id="Phobius"/>
    </source>
</evidence>
<feature type="region of interest" description="Disordered" evidence="2">
    <location>
        <begin position="495"/>
        <end position="536"/>
    </location>
</feature>
<evidence type="ECO:0000313" key="5">
    <source>
        <dbReference type="EMBL" id="MBC2678078.1"/>
    </source>
</evidence>
<evidence type="ECO:0000313" key="6">
    <source>
        <dbReference type="Proteomes" id="UP000546173"/>
    </source>
</evidence>
<reference evidence="5 6" key="1">
    <citation type="submission" date="2020-08" db="EMBL/GenBank/DDBJ databases">
        <title>Pseudomonas sp. nov.</title>
        <authorList>
            <person name="Gieschler S."/>
            <person name="Fiedler G."/>
            <person name="Brinks E."/>
            <person name="Boehnlein C."/>
            <person name="Franz C.M.A.P."/>
            <person name="Kabisch J."/>
        </authorList>
    </citation>
    <scope>NUCLEOTIDE SEQUENCE [LARGE SCALE GENOMIC DNA]</scope>
    <source>
        <strain evidence="5 6">MBT-2</strain>
    </source>
</reference>
<feature type="compositionally biased region" description="Acidic residues" evidence="2">
    <location>
        <begin position="505"/>
        <end position="516"/>
    </location>
</feature>
<comment type="caution">
    <text evidence="5">The sequence shown here is derived from an EMBL/GenBank/DDBJ whole genome shotgun (WGS) entry which is preliminary data.</text>
</comment>
<evidence type="ECO:0000259" key="4">
    <source>
        <dbReference type="Pfam" id="PF25800"/>
    </source>
</evidence>
<sequence length="708" mass="74607">MQVRIPSRTRFASRRLLASVWAMALCYSTAASALGLGELTLRSSLNQPFRADIALLDTAGLEQDDIRASLATAEEFARAGVERSFFLNDLKFSPDFSGGRKVIHVSSSKVVTEPFMSFVIQVGRPNGQLLRAFTVLLDPPGMGPGLADRAPQRIQSTQASAQPAAAPTRPKAASAPTPSASEPAKQAPAKAAAQDAAQLAAAALENQQLQKSFDEVQARLQSLEAQVADKDKQVAQLQARMAETPAAEADSSVAPATAPAAATPAPSPVSAPPAAVATPAPAPALALAPAPAPAPVEDGSGWLNILALVAALLLIIALLLLLRRQRQRKSAALQDAFEPVATQPVRAAPVATVPAAAVAAATAPLRAEPAPVVRRETPTATDALDGASIYIAYGRFNEALGILRDGLAKQPERTDLRVRMLEVLGQQGNAKGFAEQESLLLAAGFSAATLAEIRSRFANLEPAPAASTPTATAGLSLAVAAPAVTLASTAAAAVSVQPAPKPEPEPDPEPEFELPDLDLAAPGPSARSTPRRDQEDEFQLNLDDLSMDADWALVSPFDDAPSPKGKPVVVETPPEVEMDPSFTSNLNELPEVFEMPDEQFLSDFADVEDEPFLQQDEAPAGKTQDDIDNDFLDSFIADSDLPELDALTVDFDDLELQHASAEKLDQAQQLLDDGDTSEASVLLHELLREGDDSCKQAARQLLNRMDEA</sequence>
<keyword evidence="1" id="KW-0175">Coiled coil</keyword>
<feature type="region of interest" description="Disordered" evidence="2">
    <location>
        <begin position="242"/>
        <end position="277"/>
    </location>
</feature>